<sequence length="117" mass="13956">MAAKKFKSDDLESTLFGDRLLWEIEELFETFEDEKIDCELKNRIAILSERYEKIYREYGREKIKGAVTVLLDNYFTDYEADELTNRFLNSCGKYEIYKIFRDVGNMVLKYFEIKATG</sequence>
<dbReference type="EMBL" id="CP045798">
    <property type="protein sequence ID" value="QNB45855.1"/>
    <property type="molecule type" value="Genomic_DNA"/>
</dbReference>
<dbReference type="KEGG" id="tfr:BR63_05710"/>
<dbReference type="RefSeq" id="WP_034424669.1">
    <property type="nucleotide sequence ID" value="NZ_CP045798.1"/>
</dbReference>
<dbReference type="AlphaFoldDB" id="A0A7G6E1A1"/>
<proteinExistence type="predicted"/>
<evidence type="ECO:0000313" key="2">
    <source>
        <dbReference type="Proteomes" id="UP000515847"/>
    </source>
</evidence>
<keyword evidence="2" id="KW-1185">Reference proteome</keyword>
<reference evidence="1 2" key="1">
    <citation type="journal article" date="2019" name="Front. Microbiol.">
        <title>Thermoanaerosceptrum fracticalcis gen. nov. sp. nov., a Novel Fumarate-Fermenting Microorganism From a Deep Fractured Carbonate Aquifer of the US Great Basin.</title>
        <authorList>
            <person name="Hamilton-Brehm S.D."/>
            <person name="Stewart L.E."/>
            <person name="Zavarin M."/>
            <person name="Caldwell M."/>
            <person name="Lawson P.A."/>
            <person name="Onstott T.C."/>
            <person name="Grzymski J."/>
            <person name="Neveux I."/>
            <person name="Lollar B.S."/>
            <person name="Russell C.E."/>
            <person name="Moser D.P."/>
        </authorList>
    </citation>
    <scope>NUCLEOTIDE SEQUENCE [LARGE SCALE GENOMIC DNA]</scope>
    <source>
        <strain evidence="1 2">DRI-13</strain>
    </source>
</reference>
<gene>
    <name evidence="1" type="ORF">BR63_05710</name>
</gene>
<protein>
    <submittedName>
        <fullName evidence="1">Uncharacterized protein</fullName>
    </submittedName>
</protein>
<name>A0A7G6E1A1_THEFR</name>
<dbReference type="Proteomes" id="UP000515847">
    <property type="component" value="Chromosome"/>
</dbReference>
<accession>A0A7G6E1A1</accession>
<evidence type="ECO:0000313" key="1">
    <source>
        <dbReference type="EMBL" id="QNB45855.1"/>
    </source>
</evidence>
<organism evidence="1 2">
    <name type="scientific">Thermanaerosceptrum fracticalcis</name>
    <dbReference type="NCBI Taxonomy" id="1712410"/>
    <lineage>
        <taxon>Bacteria</taxon>
        <taxon>Bacillati</taxon>
        <taxon>Bacillota</taxon>
        <taxon>Clostridia</taxon>
        <taxon>Eubacteriales</taxon>
        <taxon>Peptococcaceae</taxon>
        <taxon>Thermanaerosceptrum</taxon>
    </lineage>
</organism>